<protein>
    <submittedName>
        <fullName evidence="18">Peptidase activity</fullName>
    </submittedName>
</protein>
<evidence type="ECO:0000256" key="2">
    <source>
        <dbReference type="ARBA" id="ARBA00004477"/>
    </source>
</evidence>
<evidence type="ECO:0000256" key="10">
    <source>
        <dbReference type="ARBA" id="ARBA00022989"/>
    </source>
</evidence>
<evidence type="ECO:0000256" key="4">
    <source>
        <dbReference type="ARBA" id="ARBA00022670"/>
    </source>
</evidence>
<dbReference type="Gene3D" id="3.40.630.10">
    <property type="entry name" value="Zn peptidases"/>
    <property type="match status" value="1"/>
</dbReference>
<evidence type="ECO:0000256" key="6">
    <source>
        <dbReference type="ARBA" id="ARBA00022723"/>
    </source>
</evidence>
<evidence type="ECO:0000313" key="18">
    <source>
        <dbReference type="EMBL" id="BES89954.1"/>
    </source>
</evidence>
<feature type="transmembrane region" description="Helical" evidence="14">
    <location>
        <begin position="433"/>
        <end position="455"/>
    </location>
</feature>
<feature type="transmembrane region" description="Helical" evidence="14">
    <location>
        <begin position="528"/>
        <end position="547"/>
    </location>
</feature>
<name>A0ABN7AFL7_9HEMI</name>
<dbReference type="InterPro" id="IPR053974">
    <property type="entry name" value="ERMP1_1-A_TM"/>
</dbReference>
<evidence type="ECO:0000256" key="14">
    <source>
        <dbReference type="SAM" id="Phobius"/>
    </source>
</evidence>
<proteinExistence type="inferred from homology"/>
<evidence type="ECO:0000259" key="17">
    <source>
        <dbReference type="Pfam" id="PF22249"/>
    </source>
</evidence>
<organism evidence="18 19">
    <name type="scientific">Nesidiocoris tenuis</name>
    <dbReference type="NCBI Taxonomy" id="355587"/>
    <lineage>
        <taxon>Eukaryota</taxon>
        <taxon>Metazoa</taxon>
        <taxon>Ecdysozoa</taxon>
        <taxon>Arthropoda</taxon>
        <taxon>Hexapoda</taxon>
        <taxon>Insecta</taxon>
        <taxon>Pterygota</taxon>
        <taxon>Neoptera</taxon>
        <taxon>Paraneoptera</taxon>
        <taxon>Hemiptera</taxon>
        <taxon>Heteroptera</taxon>
        <taxon>Panheteroptera</taxon>
        <taxon>Cimicomorpha</taxon>
        <taxon>Miridae</taxon>
        <taxon>Dicyphina</taxon>
        <taxon>Nesidiocoris</taxon>
    </lineage>
</organism>
<dbReference type="EMBL" id="AP028910">
    <property type="protein sequence ID" value="BES89954.1"/>
    <property type="molecule type" value="Genomic_DNA"/>
</dbReference>
<evidence type="ECO:0000256" key="11">
    <source>
        <dbReference type="ARBA" id="ARBA00023049"/>
    </source>
</evidence>
<dbReference type="InterPro" id="IPR048024">
    <property type="entry name" value="Fxna-like_M28_dom"/>
</dbReference>
<feature type="transmembrane region" description="Helical" evidence="14">
    <location>
        <begin position="635"/>
        <end position="655"/>
    </location>
</feature>
<comment type="subcellular location">
    <subcellularLocation>
        <location evidence="2">Endoplasmic reticulum membrane</location>
        <topology evidence="2">Multi-pass membrane protein</topology>
    </subcellularLocation>
</comment>
<feature type="domain" description="Endoplasmic reticulum metallopeptidase 1-like C-terminal" evidence="16">
    <location>
        <begin position="662"/>
        <end position="889"/>
    </location>
</feature>
<feature type="transmembrane region" description="Helical" evidence="14">
    <location>
        <begin position="37"/>
        <end position="57"/>
    </location>
</feature>
<keyword evidence="9" id="KW-0862">Zinc</keyword>
<sequence>MINVRRRRRSEVFSDIYSEISDYDVDTKSRAPASVGYLNFFVLLLAVWSMYGLVFLAELNMPRPLGLADETENRGRFIAERAKQHVTHLSNLGPRPVGSLANEVLAVKYLSKTLSSLQEQASDRFVVSIDHQVVDGEFPLQFLDGLTSVYRNIQNIVVKVSPATAPSSSSGPRSALLLNCHYDSVVDSPGATDDLAACAVLLELLRVIVTSDVGPLRHDLVFLFNGAEENLLQASHGFITQHKWAKNLFAVINMDACGAGGRELLFQTGPENPWLLEGYAKSVRLPSASISAQEIFQSGIIPGDTDYRIFRDFGKIPGLDFAWAMGGYMYHTKLDSADYVTLESLQHAGDNILPLTLHMANVNCPQDCQPNGTMVFFDILHLFVFRITSATATRINYFVVASSLAIILWNAYKLSFRGVSRRRYLSGVVKGAGYLLLSWIFTVAVSVFLAASFYSVNRLLSWFTRPIWIYFLYGIPALTIPLSFVVTATKHFKKTVGLASSWDVFTLFVDADQLLATFLILIGCQANIGSIFLVTALVSFQCLSNLLKNALSRPNRGSNWLWGYVIPTLGPTVFLWYTTHGLFKIIIPIMGRAGAGLVPEVVIAALTTLVIIGIFKTLVPIIVMVNEKERILKSLCLVFISSVLALLVTPLGFPYSSSLESPSPQRYTILHAHRVYYGLKGVQLSEQSGFWIVDLDPNSPNSVKSFVPDLSAATPVNDCPHQLYCGLPYKIPIIHMISKTHWIPGPKPSIHFPANLTVLQILDERETVKIDIQAQGPDHMSIMVSPVEGAILDSWSLANGSLLPGSKWNDRETHFIYYSYGSYPGPLKFWMKFKRIDDRAKRSAYIADVAVTGHFLHGPHQKSVRLTKLLAQFPPWTVTSGWVASYTSYKV</sequence>
<evidence type="ECO:0000313" key="19">
    <source>
        <dbReference type="Proteomes" id="UP001307889"/>
    </source>
</evidence>
<feature type="domain" description="Endoplasmic reticulum metallopeptidase 1/1-A TM" evidence="17">
    <location>
        <begin position="424"/>
        <end position="643"/>
    </location>
</feature>
<dbReference type="CDD" id="cd03875">
    <property type="entry name" value="M28_Fxna_like"/>
    <property type="match status" value="1"/>
</dbReference>
<gene>
    <name evidence="18" type="ORF">NTJ_02761</name>
</gene>
<feature type="domain" description="Peptidase M28" evidence="15">
    <location>
        <begin position="165"/>
        <end position="354"/>
    </location>
</feature>
<evidence type="ECO:0000256" key="9">
    <source>
        <dbReference type="ARBA" id="ARBA00022833"/>
    </source>
</evidence>
<feature type="transmembrane region" description="Helical" evidence="14">
    <location>
        <begin position="597"/>
        <end position="623"/>
    </location>
</feature>
<evidence type="ECO:0000259" key="16">
    <source>
        <dbReference type="Pfam" id="PF22248"/>
    </source>
</evidence>
<comment type="similarity">
    <text evidence="3">Belongs to the peptidase M28 family.</text>
</comment>
<keyword evidence="13" id="KW-0325">Glycoprotein</keyword>
<feature type="transmembrane region" description="Helical" evidence="14">
    <location>
        <begin position="501"/>
        <end position="522"/>
    </location>
</feature>
<evidence type="ECO:0000256" key="5">
    <source>
        <dbReference type="ARBA" id="ARBA00022692"/>
    </source>
</evidence>
<comment type="cofactor">
    <cofactor evidence="1">
        <name>Zn(2+)</name>
        <dbReference type="ChEBI" id="CHEBI:29105"/>
    </cofactor>
</comment>
<dbReference type="Pfam" id="PF04389">
    <property type="entry name" value="Peptidase_M28"/>
    <property type="match status" value="1"/>
</dbReference>
<dbReference type="PANTHER" id="PTHR12147:SF22">
    <property type="entry name" value="ENDOPLASMIC RETICULUM METALLOPEPTIDASE 1"/>
    <property type="match status" value="1"/>
</dbReference>
<evidence type="ECO:0000259" key="15">
    <source>
        <dbReference type="Pfam" id="PF04389"/>
    </source>
</evidence>
<dbReference type="InterPro" id="IPR007484">
    <property type="entry name" value="Peptidase_M28"/>
</dbReference>
<keyword evidence="7" id="KW-0378">Hydrolase</keyword>
<dbReference type="SUPFAM" id="SSF53187">
    <property type="entry name" value="Zn-dependent exopeptidases"/>
    <property type="match status" value="1"/>
</dbReference>
<dbReference type="Pfam" id="PF22248">
    <property type="entry name" value="ERMP1_C"/>
    <property type="match status" value="1"/>
</dbReference>
<evidence type="ECO:0000256" key="1">
    <source>
        <dbReference type="ARBA" id="ARBA00001947"/>
    </source>
</evidence>
<keyword evidence="12 14" id="KW-0472">Membrane</keyword>
<dbReference type="InterPro" id="IPR053973">
    <property type="entry name" value="ERMP1-like_C"/>
</dbReference>
<evidence type="ECO:0000256" key="3">
    <source>
        <dbReference type="ARBA" id="ARBA00010918"/>
    </source>
</evidence>
<evidence type="ECO:0000256" key="7">
    <source>
        <dbReference type="ARBA" id="ARBA00022801"/>
    </source>
</evidence>
<evidence type="ECO:0000256" key="12">
    <source>
        <dbReference type="ARBA" id="ARBA00023136"/>
    </source>
</evidence>
<keyword evidence="6" id="KW-0479">Metal-binding</keyword>
<dbReference type="PANTHER" id="PTHR12147">
    <property type="entry name" value="METALLOPEPTIDASE M28 FAMILY MEMBER"/>
    <property type="match status" value="1"/>
</dbReference>
<reference evidence="18 19" key="1">
    <citation type="submission" date="2023-09" db="EMBL/GenBank/DDBJ databases">
        <title>Nesidiocoris tenuis whole genome shotgun sequence.</title>
        <authorList>
            <person name="Shibata T."/>
            <person name="Shimoda M."/>
            <person name="Kobayashi T."/>
            <person name="Uehara T."/>
        </authorList>
    </citation>
    <scope>NUCLEOTIDE SEQUENCE [LARGE SCALE GENOMIC DNA]</scope>
    <source>
        <strain evidence="18 19">Japan</strain>
    </source>
</reference>
<dbReference type="Proteomes" id="UP001307889">
    <property type="component" value="Chromosome 2"/>
</dbReference>
<keyword evidence="19" id="KW-1185">Reference proteome</keyword>
<keyword evidence="5 14" id="KW-0812">Transmembrane</keyword>
<feature type="transmembrane region" description="Helical" evidence="14">
    <location>
        <begin position="395"/>
        <end position="412"/>
    </location>
</feature>
<keyword evidence="10 14" id="KW-1133">Transmembrane helix</keyword>
<keyword evidence="8" id="KW-0256">Endoplasmic reticulum</keyword>
<accession>A0ABN7AFL7</accession>
<dbReference type="InterPro" id="IPR045175">
    <property type="entry name" value="M28_fam"/>
</dbReference>
<evidence type="ECO:0000256" key="8">
    <source>
        <dbReference type="ARBA" id="ARBA00022824"/>
    </source>
</evidence>
<keyword evidence="11" id="KW-0482">Metalloprotease</keyword>
<feature type="transmembrane region" description="Helical" evidence="14">
    <location>
        <begin position="467"/>
        <end position="489"/>
    </location>
</feature>
<feature type="transmembrane region" description="Helical" evidence="14">
    <location>
        <begin position="559"/>
        <end position="577"/>
    </location>
</feature>
<evidence type="ECO:0000256" key="13">
    <source>
        <dbReference type="ARBA" id="ARBA00023180"/>
    </source>
</evidence>
<keyword evidence="4" id="KW-0645">Protease</keyword>
<dbReference type="Pfam" id="PF22249">
    <property type="entry name" value="ERMP1-TM"/>
    <property type="match status" value="1"/>
</dbReference>